<dbReference type="EMBL" id="CAFBLS010000082">
    <property type="protein sequence ID" value="CAB4872841.1"/>
    <property type="molecule type" value="Genomic_DNA"/>
</dbReference>
<name>A0A6J7DQB5_9ZZZZ</name>
<organism evidence="1">
    <name type="scientific">freshwater metagenome</name>
    <dbReference type="NCBI Taxonomy" id="449393"/>
    <lineage>
        <taxon>unclassified sequences</taxon>
        <taxon>metagenomes</taxon>
        <taxon>ecological metagenomes</taxon>
    </lineage>
</organism>
<reference evidence="1" key="1">
    <citation type="submission" date="2020-05" db="EMBL/GenBank/DDBJ databases">
        <authorList>
            <person name="Chiriac C."/>
            <person name="Salcher M."/>
            <person name="Ghai R."/>
            <person name="Kavagutti S V."/>
        </authorList>
    </citation>
    <scope>NUCLEOTIDE SEQUENCE</scope>
</reference>
<evidence type="ECO:0000313" key="1">
    <source>
        <dbReference type="EMBL" id="CAB4872841.1"/>
    </source>
</evidence>
<dbReference type="AlphaFoldDB" id="A0A6J7DQB5"/>
<sequence length="124" mass="13183">MALGALASHEDVRDRALGEDLDAGLVVARVLLVDLLQLHDLLLERADHLKAGAVADVRETRVLVAAEVALADLALGRAVEQGAPRLELPDALGRLLRMQFRHAVVIQELAAAHGVAEVDIPAIV</sequence>
<accession>A0A6J7DQB5</accession>
<gene>
    <name evidence="1" type="ORF">UFOPK3402_00790</name>
</gene>
<proteinExistence type="predicted"/>
<protein>
    <submittedName>
        <fullName evidence="1">Unannotated protein</fullName>
    </submittedName>
</protein>